<dbReference type="EMBL" id="CAAALY010296870">
    <property type="protein sequence ID" value="VEL44374.1"/>
    <property type="molecule type" value="Genomic_DNA"/>
</dbReference>
<accession>A0A3S5FHG6</accession>
<dbReference type="AlphaFoldDB" id="A0A3S5FHG6"/>
<sequence length="151" mass="16894">MGKLSPRRLTRLTWHKPLQRLPTLGHASSAARGREEVTNRAVSSSPTSTLETVASLFRIPSGVGNRTRSRAETRSGRCRRWHTLFASPQSALPPSFLEHFDPSTHLLGSGRERIEQVEESANACKLFNRQSACLIVSPARPQTRWHVKMPC</sequence>
<keyword evidence="3" id="KW-1185">Reference proteome</keyword>
<name>A0A3S5FHG6_9PLAT</name>
<comment type="caution">
    <text evidence="2">The sequence shown here is derived from an EMBL/GenBank/DDBJ whole genome shotgun (WGS) entry which is preliminary data.</text>
</comment>
<reference evidence="2" key="1">
    <citation type="submission" date="2018-11" db="EMBL/GenBank/DDBJ databases">
        <authorList>
            <consortium name="Pathogen Informatics"/>
        </authorList>
    </citation>
    <scope>NUCLEOTIDE SEQUENCE</scope>
</reference>
<evidence type="ECO:0000313" key="2">
    <source>
        <dbReference type="EMBL" id="VEL44374.1"/>
    </source>
</evidence>
<protein>
    <submittedName>
        <fullName evidence="2">Uncharacterized protein</fullName>
    </submittedName>
</protein>
<organism evidence="2 3">
    <name type="scientific">Protopolystoma xenopodis</name>
    <dbReference type="NCBI Taxonomy" id="117903"/>
    <lineage>
        <taxon>Eukaryota</taxon>
        <taxon>Metazoa</taxon>
        <taxon>Spiralia</taxon>
        <taxon>Lophotrochozoa</taxon>
        <taxon>Platyhelminthes</taxon>
        <taxon>Monogenea</taxon>
        <taxon>Polyopisthocotylea</taxon>
        <taxon>Polystomatidea</taxon>
        <taxon>Polystomatidae</taxon>
        <taxon>Protopolystoma</taxon>
    </lineage>
</organism>
<proteinExistence type="predicted"/>
<feature type="region of interest" description="Disordered" evidence="1">
    <location>
        <begin position="23"/>
        <end position="46"/>
    </location>
</feature>
<dbReference type="Proteomes" id="UP000784294">
    <property type="component" value="Unassembled WGS sequence"/>
</dbReference>
<gene>
    <name evidence="2" type="ORF">PXEA_LOCUS37814</name>
</gene>
<evidence type="ECO:0000256" key="1">
    <source>
        <dbReference type="SAM" id="MobiDB-lite"/>
    </source>
</evidence>
<evidence type="ECO:0000313" key="3">
    <source>
        <dbReference type="Proteomes" id="UP000784294"/>
    </source>
</evidence>